<name>A0A1W1BBN3_9ZZZZ</name>
<dbReference type="AlphaFoldDB" id="A0A1W1BBN3"/>
<dbReference type="PANTHER" id="PTHR10728:SF40">
    <property type="entry name" value="PATATIN FAMILY PROTEIN"/>
    <property type="match status" value="1"/>
</dbReference>
<gene>
    <name evidence="3" type="ORF">MNB_SV-8-862</name>
</gene>
<dbReference type="PANTHER" id="PTHR10728">
    <property type="entry name" value="CYTOSOLIC PHOSPHOLIPASE A2"/>
    <property type="match status" value="1"/>
</dbReference>
<dbReference type="GO" id="GO:0005829">
    <property type="term" value="C:cytosol"/>
    <property type="evidence" value="ECO:0007669"/>
    <property type="project" value="TreeGrafter"/>
</dbReference>
<dbReference type="InterPro" id="IPR016035">
    <property type="entry name" value="Acyl_Trfase/lysoPLipase"/>
</dbReference>
<dbReference type="InterPro" id="IPR002641">
    <property type="entry name" value="PNPLA_dom"/>
</dbReference>
<dbReference type="Pfam" id="PF01734">
    <property type="entry name" value="Patatin"/>
    <property type="match status" value="1"/>
</dbReference>
<keyword evidence="1" id="KW-0443">Lipid metabolism</keyword>
<dbReference type="PROSITE" id="PS51635">
    <property type="entry name" value="PNPLA"/>
    <property type="match status" value="1"/>
</dbReference>
<sequence>MSVDRSENNSVYQTFKDRKIGLALSGGGHRAAVFHLGVLSYLAENGLLENVKRLSTVSGGSVVMALIYRLNAYNFPDSRTYLENILPHVRPYFTEHSLQGSTLLNMLKKLTFINRNSILSYTLRENWKIDVNMQDIAEHPVWSINTTVLETGKSWRIEKQKMGSYGLGYITYPEMNLADAIAASAGFPIGIGPLKLKTRKYDFFPKGMPDQKSLLLYDGGLYDNLGIEVLIKKNFTKFAKGIDFAMLSDASKPLETESLRYWSRIGRIIDVSTEQIRSLKVRLFHKFLHENKGDCMHIRIGTEYASLEQDAHSAKSVATNFKKMSQADFESLQANGYTTAMKMFDRYLTEI</sequence>
<accession>A0A1W1BBN3</accession>
<organism evidence="3">
    <name type="scientific">hydrothermal vent metagenome</name>
    <dbReference type="NCBI Taxonomy" id="652676"/>
    <lineage>
        <taxon>unclassified sequences</taxon>
        <taxon>metagenomes</taxon>
        <taxon>ecological metagenomes</taxon>
    </lineage>
</organism>
<dbReference type="GO" id="GO:0004623">
    <property type="term" value="F:phospholipase A2 activity"/>
    <property type="evidence" value="ECO:0007669"/>
    <property type="project" value="TreeGrafter"/>
</dbReference>
<proteinExistence type="predicted"/>
<feature type="domain" description="PNPLA" evidence="2">
    <location>
        <begin position="23"/>
        <end position="231"/>
    </location>
</feature>
<reference evidence="3" key="1">
    <citation type="submission" date="2016-10" db="EMBL/GenBank/DDBJ databases">
        <authorList>
            <person name="de Groot N.N."/>
        </authorList>
    </citation>
    <scope>NUCLEOTIDE SEQUENCE</scope>
</reference>
<dbReference type="EMBL" id="FPHD01000010">
    <property type="protein sequence ID" value="SFV50879.1"/>
    <property type="molecule type" value="Genomic_DNA"/>
</dbReference>
<evidence type="ECO:0000313" key="3">
    <source>
        <dbReference type="EMBL" id="SFV50879.1"/>
    </source>
</evidence>
<protein>
    <recommendedName>
        <fullName evidence="2">PNPLA domain-containing protein</fullName>
    </recommendedName>
</protein>
<dbReference type="GO" id="GO:0046475">
    <property type="term" value="P:glycerophospholipid catabolic process"/>
    <property type="evidence" value="ECO:0007669"/>
    <property type="project" value="TreeGrafter"/>
</dbReference>
<dbReference type="Gene3D" id="3.40.1090.10">
    <property type="entry name" value="Cytosolic phospholipase A2 catalytic domain"/>
    <property type="match status" value="2"/>
</dbReference>
<evidence type="ECO:0000259" key="2">
    <source>
        <dbReference type="PROSITE" id="PS51635"/>
    </source>
</evidence>
<evidence type="ECO:0000256" key="1">
    <source>
        <dbReference type="ARBA" id="ARBA00023098"/>
    </source>
</evidence>
<dbReference type="SUPFAM" id="SSF52151">
    <property type="entry name" value="FabD/lysophospholipase-like"/>
    <property type="match status" value="1"/>
</dbReference>